<dbReference type="GO" id="GO:0016887">
    <property type="term" value="F:ATP hydrolysis activity"/>
    <property type="evidence" value="ECO:0007669"/>
    <property type="project" value="InterPro"/>
</dbReference>
<dbReference type="AlphaFoldDB" id="A0A7U0N567"/>
<keyword evidence="4 6" id="KW-0067">ATP-binding</keyword>
<dbReference type="InterPro" id="IPR050319">
    <property type="entry name" value="ABC_transp_ATP-bind"/>
</dbReference>
<dbReference type="Gene3D" id="3.40.50.300">
    <property type="entry name" value="P-loop containing nucleotide triphosphate hydrolases"/>
    <property type="match status" value="1"/>
</dbReference>
<dbReference type="InterPro" id="IPR017871">
    <property type="entry name" value="ABC_transporter-like_CS"/>
</dbReference>
<dbReference type="PANTHER" id="PTHR43776">
    <property type="entry name" value="TRANSPORT ATP-BINDING PROTEIN"/>
    <property type="match status" value="1"/>
</dbReference>
<dbReference type="RefSeq" id="WP_207979146.1">
    <property type="nucleotide sequence ID" value="NZ_CBCPIU010000024.1"/>
</dbReference>
<name>A0A7U0N567_SERPR</name>
<dbReference type="GO" id="GO:0005524">
    <property type="term" value="F:ATP binding"/>
    <property type="evidence" value="ECO:0007669"/>
    <property type="project" value="UniProtKB-KW"/>
</dbReference>
<evidence type="ECO:0000256" key="3">
    <source>
        <dbReference type="ARBA" id="ARBA00022741"/>
    </source>
</evidence>
<evidence type="ECO:0000313" key="6">
    <source>
        <dbReference type="EMBL" id="QQX52690.1"/>
    </source>
</evidence>
<gene>
    <name evidence="6" type="ORF">JKX24_21325</name>
</gene>
<dbReference type="GO" id="GO:0055085">
    <property type="term" value="P:transmembrane transport"/>
    <property type="evidence" value="ECO:0007669"/>
    <property type="project" value="UniProtKB-ARBA"/>
</dbReference>
<dbReference type="InterPro" id="IPR003593">
    <property type="entry name" value="AAA+_ATPase"/>
</dbReference>
<reference evidence="6 7" key="1">
    <citation type="submission" date="2021-01" db="EMBL/GenBank/DDBJ databases">
        <title>Chromosome sequence of Serratia proteamaculans strain 94 rif-r, isolated from spoiled beef.</title>
        <authorList>
            <person name="Zaytseva Y.V."/>
            <person name="Iablokov S.N."/>
            <person name="Klyukina A."/>
        </authorList>
    </citation>
    <scope>NUCLEOTIDE SEQUENCE [LARGE SCALE GENOMIC DNA]</scope>
    <source>
        <strain evidence="6 7">94 rif-r</strain>
    </source>
</reference>
<dbReference type="InterPro" id="IPR027417">
    <property type="entry name" value="P-loop_NTPase"/>
</dbReference>
<dbReference type="Proteomes" id="UP000596176">
    <property type="component" value="Chromosome"/>
</dbReference>
<protein>
    <submittedName>
        <fullName evidence="6">ABC transporter ATP-binding protein</fullName>
    </submittedName>
</protein>
<proteinExistence type="inferred from homology"/>
<accession>A0A7U0N567</accession>
<sequence>MNSISVSRTLPFISLQQVCRQYSAQSGGLKPTDLNLYAEDRVGLVGCSGAGKSTLLKLLLALEAADAGHIHCQGTAVRPAAAHHLRWYRRLVQYVPQDAHASLNPRHTVAELIIAPLRQLAPSQDLGITAERALRQVELEERLLYLRPGQLSGGQAQRVALARAIALQPRFLIADEPVSGLDLPLRQQIISLLDRIARQQNMGMLLVSHDISLVAALCQRTLVMECGAIVEDRPTAELLNSPRHAATRDLIAAIPSLPTLFQP</sequence>
<comment type="similarity">
    <text evidence="1">Belongs to the ABC transporter superfamily.</text>
</comment>
<dbReference type="SUPFAM" id="SSF52540">
    <property type="entry name" value="P-loop containing nucleoside triphosphate hydrolases"/>
    <property type="match status" value="1"/>
</dbReference>
<organism evidence="6 7">
    <name type="scientific">Serratia proteamaculans</name>
    <dbReference type="NCBI Taxonomy" id="28151"/>
    <lineage>
        <taxon>Bacteria</taxon>
        <taxon>Pseudomonadati</taxon>
        <taxon>Pseudomonadota</taxon>
        <taxon>Gammaproteobacteria</taxon>
        <taxon>Enterobacterales</taxon>
        <taxon>Yersiniaceae</taxon>
        <taxon>Serratia</taxon>
    </lineage>
</organism>
<dbReference type="EMBL" id="CP068391">
    <property type="protein sequence ID" value="QQX52690.1"/>
    <property type="molecule type" value="Genomic_DNA"/>
</dbReference>
<dbReference type="PROSITE" id="PS50893">
    <property type="entry name" value="ABC_TRANSPORTER_2"/>
    <property type="match status" value="1"/>
</dbReference>
<keyword evidence="2" id="KW-0813">Transport</keyword>
<evidence type="ECO:0000256" key="2">
    <source>
        <dbReference type="ARBA" id="ARBA00022448"/>
    </source>
</evidence>
<dbReference type="SMART" id="SM00382">
    <property type="entry name" value="AAA"/>
    <property type="match status" value="1"/>
</dbReference>
<evidence type="ECO:0000259" key="5">
    <source>
        <dbReference type="PROSITE" id="PS50893"/>
    </source>
</evidence>
<dbReference type="PANTHER" id="PTHR43776:SF7">
    <property type="entry name" value="D,D-DIPEPTIDE TRANSPORT ATP-BINDING PROTEIN DDPF-RELATED"/>
    <property type="match status" value="1"/>
</dbReference>
<keyword evidence="3" id="KW-0547">Nucleotide-binding</keyword>
<evidence type="ECO:0000256" key="1">
    <source>
        <dbReference type="ARBA" id="ARBA00005417"/>
    </source>
</evidence>
<dbReference type="Pfam" id="PF00005">
    <property type="entry name" value="ABC_tran"/>
    <property type="match status" value="1"/>
</dbReference>
<dbReference type="CDD" id="cd03257">
    <property type="entry name" value="ABC_NikE_OppD_transporters"/>
    <property type="match status" value="1"/>
</dbReference>
<evidence type="ECO:0000313" key="7">
    <source>
        <dbReference type="Proteomes" id="UP000596176"/>
    </source>
</evidence>
<dbReference type="InterPro" id="IPR003439">
    <property type="entry name" value="ABC_transporter-like_ATP-bd"/>
</dbReference>
<feature type="domain" description="ABC transporter" evidence="5">
    <location>
        <begin position="13"/>
        <end position="251"/>
    </location>
</feature>
<dbReference type="PROSITE" id="PS00211">
    <property type="entry name" value="ABC_TRANSPORTER_1"/>
    <property type="match status" value="1"/>
</dbReference>
<evidence type="ECO:0000256" key="4">
    <source>
        <dbReference type="ARBA" id="ARBA00022840"/>
    </source>
</evidence>